<reference evidence="1 3" key="2">
    <citation type="journal article" date="2013" name="Nature">
        <title>Insights into bilaterian evolution from three spiralian genomes.</title>
        <authorList>
            <person name="Simakov O."/>
            <person name="Marletaz F."/>
            <person name="Cho S.J."/>
            <person name="Edsinger-Gonzales E."/>
            <person name="Havlak P."/>
            <person name="Hellsten U."/>
            <person name="Kuo D.H."/>
            <person name="Larsson T."/>
            <person name="Lv J."/>
            <person name="Arendt D."/>
            <person name="Savage R."/>
            <person name="Osoegawa K."/>
            <person name="de Jong P."/>
            <person name="Grimwood J."/>
            <person name="Chapman J.A."/>
            <person name="Shapiro H."/>
            <person name="Aerts A."/>
            <person name="Otillar R.P."/>
            <person name="Terry A.Y."/>
            <person name="Boore J.L."/>
            <person name="Grigoriev I.V."/>
            <person name="Lindberg D.R."/>
            <person name="Seaver E.C."/>
            <person name="Weisblat D.A."/>
            <person name="Putnam N.H."/>
            <person name="Rokhsar D.S."/>
        </authorList>
    </citation>
    <scope>NUCLEOTIDE SEQUENCE</scope>
    <source>
        <strain evidence="1 3">I ESC-2004</strain>
    </source>
</reference>
<evidence type="ECO:0000313" key="3">
    <source>
        <dbReference type="Proteomes" id="UP000014760"/>
    </source>
</evidence>
<dbReference type="HOGENOM" id="CLU_174725_0_0_1"/>
<dbReference type="AlphaFoldDB" id="R7V981"/>
<reference evidence="3" key="1">
    <citation type="submission" date="2012-12" db="EMBL/GenBank/DDBJ databases">
        <authorList>
            <person name="Hellsten U."/>
            <person name="Grimwood J."/>
            <person name="Chapman J.A."/>
            <person name="Shapiro H."/>
            <person name="Aerts A."/>
            <person name="Otillar R.P."/>
            <person name="Terry A.Y."/>
            <person name="Boore J.L."/>
            <person name="Simakov O."/>
            <person name="Marletaz F."/>
            <person name="Cho S.-J."/>
            <person name="Edsinger-Gonzales E."/>
            <person name="Havlak P."/>
            <person name="Kuo D.-H."/>
            <person name="Larsson T."/>
            <person name="Lv J."/>
            <person name="Arendt D."/>
            <person name="Savage R."/>
            <person name="Osoegawa K."/>
            <person name="de Jong P."/>
            <person name="Lindberg D.R."/>
            <person name="Seaver E.C."/>
            <person name="Weisblat D.A."/>
            <person name="Putnam N.H."/>
            <person name="Grigoriev I.V."/>
            <person name="Rokhsar D.S."/>
        </authorList>
    </citation>
    <scope>NUCLEOTIDE SEQUENCE</scope>
    <source>
        <strain evidence="3">I ESC-2004</strain>
    </source>
</reference>
<dbReference type="EMBL" id="AMQN01019682">
    <property type="status" value="NOT_ANNOTATED_CDS"/>
    <property type="molecule type" value="Genomic_DNA"/>
</dbReference>
<reference evidence="2" key="3">
    <citation type="submission" date="2015-06" db="UniProtKB">
        <authorList>
            <consortium name="EnsemblMetazoa"/>
        </authorList>
    </citation>
    <scope>IDENTIFICATION</scope>
</reference>
<organism evidence="1">
    <name type="scientific">Capitella teleta</name>
    <name type="common">Polychaete worm</name>
    <dbReference type="NCBI Taxonomy" id="283909"/>
    <lineage>
        <taxon>Eukaryota</taxon>
        <taxon>Metazoa</taxon>
        <taxon>Spiralia</taxon>
        <taxon>Lophotrochozoa</taxon>
        <taxon>Annelida</taxon>
        <taxon>Polychaeta</taxon>
        <taxon>Sedentaria</taxon>
        <taxon>Scolecida</taxon>
        <taxon>Capitellidae</taxon>
        <taxon>Capitella</taxon>
    </lineage>
</organism>
<accession>R7V981</accession>
<keyword evidence="3" id="KW-1185">Reference proteome</keyword>
<name>R7V981_CAPTE</name>
<dbReference type="Pfam" id="PF10963">
    <property type="entry name" value="Phage_TAC_10"/>
    <property type="match status" value="1"/>
</dbReference>
<evidence type="ECO:0000313" key="2">
    <source>
        <dbReference type="EnsemblMetazoa" id="CapteP117495"/>
    </source>
</evidence>
<sequence>MNNSKTITVMMGEKEMTFSVSLDDWNRCVNALQPDNKIAPMHNFLINVSANDETKELVKQAYNDALTSDIFGAVIKEFKPDVEITVKKYKTGPGKLSRTD</sequence>
<evidence type="ECO:0000313" key="1">
    <source>
        <dbReference type="EMBL" id="ELU12285.1"/>
    </source>
</evidence>
<dbReference type="EMBL" id="KB296100">
    <property type="protein sequence ID" value="ELU12285.1"/>
    <property type="molecule type" value="Genomic_DNA"/>
</dbReference>
<proteinExistence type="predicted"/>
<protein>
    <submittedName>
        <fullName evidence="1 2">Uncharacterized protein</fullName>
    </submittedName>
</protein>
<gene>
    <name evidence="1" type="ORF">CAPTEDRAFT_117495</name>
</gene>
<dbReference type="EnsemblMetazoa" id="CapteT117495">
    <property type="protein sequence ID" value="CapteP117495"/>
    <property type="gene ID" value="CapteG117495"/>
</dbReference>
<dbReference type="InterPro" id="IPR024406">
    <property type="entry name" value="TAC-10"/>
</dbReference>
<dbReference type="Proteomes" id="UP000014760">
    <property type="component" value="Unassembled WGS sequence"/>
</dbReference>